<protein>
    <submittedName>
        <fullName evidence="1">Uncharacterized protein</fullName>
    </submittedName>
</protein>
<evidence type="ECO:0000313" key="1">
    <source>
        <dbReference type="EMBL" id="POS83280.1"/>
    </source>
</evidence>
<dbReference type="EMBL" id="PEDP01001732">
    <property type="protein sequence ID" value="POS83280.1"/>
    <property type="molecule type" value="Genomic_DNA"/>
</dbReference>
<name>A0A2S4PMN2_9PEZI</name>
<dbReference type="OrthoDB" id="3563642at2759"/>
<organism evidence="1 2">
    <name type="scientific">Erysiphe pulchra</name>
    <dbReference type="NCBI Taxonomy" id="225359"/>
    <lineage>
        <taxon>Eukaryota</taxon>
        <taxon>Fungi</taxon>
        <taxon>Dikarya</taxon>
        <taxon>Ascomycota</taxon>
        <taxon>Pezizomycotina</taxon>
        <taxon>Leotiomycetes</taxon>
        <taxon>Erysiphales</taxon>
        <taxon>Erysiphaceae</taxon>
        <taxon>Erysiphe</taxon>
    </lineage>
</organism>
<proteinExistence type="predicted"/>
<evidence type="ECO:0000313" key="2">
    <source>
        <dbReference type="Proteomes" id="UP000237438"/>
    </source>
</evidence>
<dbReference type="AlphaFoldDB" id="A0A2S4PMN2"/>
<keyword evidence="2" id="KW-1185">Reference proteome</keyword>
<comment type="caution">
    <text evidence="1">The sequence shown here is derived from an EMBL/GenBank/DDBJ whole genome shotgun (WGS) entry which is preliminary data.</text>
</comment>
<gene>
    <name evidence="1" type="ORF">EPUL_004636</name>
</gene>
<dbReference type="Proteomes" id="UP000237438">
    <property type="component" value="Unassembled WGS sequence"/>
</dbReference>
<accession>A0A2S4PMN2</accession>
<sequence>TKSECLEKFENEIQRLYRGLPRFNSTSESKDFKLRNKLVAACGEDADYAMAYMLPAKTFQALTV</sequence>
<feature type="non-terminal residue" evidence="1">
    <location>
        <position position="1"/>
    </location>
</feature>
<reference evidence="1 2" key="1">
    <citation type="submission" date="2017-10" db="EMBL/GenBank/DDBJ databases">
        <title>Development of genomic resources for the powdery mildew, Erysiphe pulchra.</title>
        <authorList>
            <person name="Wadl P.A."/>
            <person name="Mack B.M."/>
            <person name="Moore G."/>
            <person name="Beltz S.B."/>
        </authorList>
    </citation>
    <scope>NUCLEOTIDE SEQUENCE [LARGE SCALE GENOMIC DNA]</scope>
    <source>
        <strain evidence="1">Cflorida</strain>
    </source>
</reference>